<keyword evidence="5" id="KW-1185">Reference proteome</keyword>
<feature type="region of interest" description="Disordered" evidence="1">
    <location>
        <begin position="607"/>
        <end position="671"/>
    </location>
</feature>
<protein>
    <submittedName>
        <fullName evidence="4">FxSxx-COOH system tetratricopeptide repeat protein</fullName>
    </submittedName>
</protein>
<feature type="region of interest" description="Disordered" evidence="1">
    <location>
        <begin position="1"/>
        <end position="29"/>
    </location>
</feature>
<dbReference type="Proteomes" id="UP001356095">
    <property type="component" value="Unassembled WGS sequence"/>
</dbReference>
<dbReference type="InterPro" id="IPR053137">
    <property type="entry name" value="NLR-like"/>
</dbReference>
<dbReference type="Pfam" id="PF13424">
    <property type="entry name" value="TPR_12"/>
    <property type="match status" value="1"/>
</dbReference>
<dbReference type="InterPro" id="IPR047738">
    <property type="entry name" value="SAV_2336-like_N"/>
</dbReference>
<dbReference type="NCBIfam" id="NF040586">
    <property type="entry name" value="FxSxx_TPR"/>
    <property type="match status" value="1"/>
</dbReference>
<dbReference type="EMBL" id="JAUZMY010000021">
    <property type="protein sequence ID" value="MEE2039561.1"/>
    <property type="molecule type" value="Genomic_DNA"/>
</dbReference>
<feature type="compositionally biased region" description="Basic and acidic residues" evidence="1">
    <location>
        <begin position="109"/>
        <end position="120"/>
    </location>
</feature>
<proteinExistence type="predicted"/>
<evidence type="ECO:0000259" key="2">
    <source>
        <dbReference type="Pfam" id="PF00931"/>
    </source>
</evidence>
<feature type="compositionally biased region" description="Basic and acidic residues" evidence="1">
    <location>
        <begin position="651"/>
        <end position="660"/>
    </location>
</feature>
<feature type="domain" description="DUF7779" evidence="3">
    <location>
        <begin position="929"/>
        <end position="1015"/>
    </location>
</feature>
<organism evidence="4 5">
    <name type="scientific">Nocardiopsis codii</name>
    <dbReference type="NCBI Taxonomy" id="3065942"/>
    <lineage>
        <taxon>Bacteria</taxon>
        <taxon>Bacillati</taxon>
        <taxon>Actinomycetota</taxon>
        <taxon>Actinomycetes</taxon>
        <taxon>Streptosporangiales</taxon>
        <taxon>Nocardiopsidaceae</taxon>
        <taxon>Nocardiopsis</taxon>
    </lineage>
</organism>
<dbReference type="Pfam" id="PF25000">
    <property type="entry name" value="DUF7779"/>
    <property type="match status" value="1"/>
</dbReference>
<comment type="caution">
    <text evidence="4">The sequence shown here is derived from an EMBL/GenBank/DDBJ whole genome shotgun (WGS) entry which is preliminary data.</text>
</comment>
<evidence type="ECO:0000256" key="1">
    <source>
        <dbReference type="SAM" id="MobiDB-lite"/>
    </source>
</evidence>
<dbReference type="InterPro" id="IPR027417">
    <property type="entry name" value="P-loop_NTPase"/>
</dbReference>
<dbReference type="PANTHER" id="PTHR46082:SF6">
    <property type="entry name" value="AAA+ ATPASE DOMAIN-CONTAINING PROTEIN-RELATED"/>
    <property type="match status" value="1"/>
</dbReference>
<dbReference type="Gene3D" id="3.40.50.300">
    <property type="entry name" value="P-loop containing nucleotide triphosphate hydrolases"/>
    <property type="match status" value="1"/>
</dbReference>
<accession>A0ABU7KBF0</accession>
<dbReference type="RefSeq" id="WP_330093334.1">
    <property type="nucleotide sequence ID" value="NZ_JAUZMY010000021.1"/>
</dbReference>
<dbReference type="NCBIfam" id="NF041121">
    <property type="entry name" value="SAV_2336_NTERM"/>
    <property type="match status" value="1"/>
</dbReference>
<dbReference type="Pfam" id="PF00931">
    <property type="entry name" value="NB-ARC"/>
    <property type="match status" value="1"/>
</dbReference>
<name>A0ABU7KBF0_9ACTN</name>
<feature type="region of interest" description="Disordered" evidence="1">
    <location>
        <begin position="48"/>
        <end position="139"/>
    </location>
</feature>
<dbReference type="SUPFAM" id="SSF52540">
    <property type="entry name" value="P-loop containing nucleoside triphosphate hydrolases"/>
    <property type="match status" value="1"/>
</dbReference>
<evidence type="ECO:0000259" key="3">
    <source>
        <dbReference type="Pfam" id="PF25000"/>
    </source>
</evidence>
<feature type="domain" description="NB-ARC" evidence="2">
    <location>
        <begin position="691"/>
        <end position="848"/>
    </location>
</feature>
<reference evidence="4 5" key="1">
    <citation type="submission" date="2023-08" db="EMBL/GenBank/DDBJ databases">
        <authorList>
            <person name="Girao M."/>
            <person name="Carvalho M.F."/>
        </authorList>
    </citation>
    <scope>NUCLEOTIDE SEQUENCE [LARGE SCALE GENOMIC DNA]</scope>
    <source>
        <strain evidence="4 5">CT-R113</strain>
    </source>
</reference>
<dbReference type="InterPro" id="IPR011990">
    <property type="entry name" value="TPR-like_helical_dom_sf"/>
</dbReference>
<dbReference type="InterPro" id="IPR056681">
    <property type="entry name" value="DUF7779"/>
</dbReference>
<evidence type="ECO:0000313" key="4">
    <source>
        <dbReference type="EMBL" id="MEE2039561.1"/>
    </source>
</evidence>
<evidence type="ECO:0000313" key="5">
    <source>
        <dbReference type="Proteomes" id="UP001356095"/>
    </source>
</evidence>
<gene>
    <name evidence="4" type="primary">fxsT</name>
    <name evidence="4" type="ORF">Q8791_20270</name>
</gene>
<dbReference type="InterPro" id="IPR002182">
    <property type="entry name" value="NB-ARC"/>
</dbReference>
<feature type="compositionally biased region" description="Low complexity" evidence="1">
    <location>
        <begin position="661"/>
        <end position="671"/>
    </location>
</feature>
<dbReference type="Gene3D" id="1.25.40.10">
    <property type="entry name" value="Tetratricopeptide repeat domain"/>
    <property type="match status" value="2"/>
</dbReference>
<dbReference type="PANTHER" id="PTHR46082">
    <property type="entry name" value="ATP/GTP-BINDING PROTEIN-RELATED"/>
    <property type="match status" value="1"/>
</dbReference>
<dbReference type="SUPFAM" id="SSF48452">
    <property type="entry name" value="TPR-like"/>
    <property type="match status" value="3"/>
</dbReference>
<sequence>MSSGRDPGSEGPRVTSDAGGSPPRGFGLTATDLADAIHLAALCDASARRAPRTHRLGEDPGGPPGDAGHEDGSEPWPPAPDRGADHGYVRPPDAGSAVGAGGAVPTGRKGHDPPAAERPEGPGPPPGSGPGRGTEPPEFVQPVLEGRQDLVAALSPFNLKTPQGVADQVDPEGTARGYARSLLDSLHWSDGERERAGVPVVPVLRARERRAVDLTLLLDEGVTMLFQRGLAGEFAGLLRDSGVFRGVRTLHFDSERTGRPVLRDAQGRSRRLGGRRPTGAHVTLILTDGLGGAWRDRGFQEWVAGAAGDGALAILHLLRPRLWSRGAITTLLTELGVSWPAAAGAPNTRYVRQRTLADLVAEEDEPAAGALVPVLPLKPSAIHEWASFVMGLGRSRLWAHTAEFPGRPGPVLPEAPDAGTGEGFDADQEVLRFQRAATPEAFDLAVALSAVPLDPRLVEAVCEDVMGRATPSELTEVFFSGLVRMRDPSEHGEVRWDFREGVRTSLLARGGRVSDIRRMLGLAAERLLRVDPWFGDLARMLKGEHVVSPTNTVTSRPWVRFMLPAVESAALVRRYSAPIREYAEAARNNGYRDSVASEVWARTAPGLGLSQVPGSAQTSKSDNRKTRNTASFSDRSGETPIMSTNPSIGDRMNDSGEIHTGHTSRSSTSGRPLSAVWVQVPRKNSAFTGREELLSALRAQLLTGQRQVITALNGMSGVGKTELAKEYLHRYASEYDLIVWIPSAHSNQLRESFSVLASRLRLDSAGAGSGHVVEDVLAALHQGGLFQRWLLVYDNAQARTELEQYLPVGGEGHVIITSRDNSWTVAGGDAFLAVQEFERKESIELLKRRGPATLTDDEADALARELGDLPLALNQAAVWLHESGMATEEYLRQFADKSEEMLALLRPDGTYPVAVAAAWNVSLDRLAMTNPAALQMLQLCSFMATSPIPRALFNHARGIDGPPELRAALEDPAKLGMAIRDIGRNSLAHIDHQRNTISLHRLVQRAVQAPMGEAEREEMRHCAHQLLGRSDLQDVSTDAGRFTDLLPHVWAAQAWDCEDPWVRAVVVQMCRMALLRQEFDDARRLGDTAWAWWREHLGENHPSTLSMAVQVAVAMRGQGHLAEALQLGESTLATLRELQNPEDPETLEAEIEHIRSLRFVGRFRDSLTAAADAYHRRVRLFGEEDPHTLLTAHFRAFNLLLSGDPAASAEQYRDTLTRLEIVFGPDHGRTLGTNNGYAEALMERGLYREAEAIQTNQVERVTSLLDEDDPGILSNVRTLAVMRRRIGRHREAFALSEKAWQRFRIKQGADSNDTMYAALVHSMSLSAVDQHDEALELAQTTGERYVKLLGDQHPYVGAANINQAIILRRLGRVAEARELDERALVLFRERIGGHHPSALSCLVNLANDHFLTGDVAGARELDEEALAGCTRELGPRHPLTLLARRNLLVDRRAQGEDVDPEFIEVEDQYREAMGADHPATLSIRKSVRGDADIYLAQM</sequence>